<comment type="caution">
    <text evidence="5">The sequence shown here is derived from an EMBL/GenBank/DDBJ whole genome shotgun (WGS) entry which is preliminary data.</text>
</comment>
<evidence type="ECO:0000313" key="6">
    <source>
        <dbReference type="Proteomes" id="UP000746535"/>
    </source>
</evidence>
<keyword evidence="3" id="KW-0472">Membrane</keyword>
<evidence type="ECO:0000256" key="1">
    <source>
        <dbReference type="ARBA" id="ARBA00004236"/>
    </source>
</evidence>
<keyword evidence="6" id="KW-1185">Reference proteome</keyword>
<comment type="subcellular location">
    <subcellularLocation>
        <location evidence="1">Cell membrane</location>
    </subcellularLocation>
</comment>
<protein>
    <submittedName>
        <fullName evidence="5">SdiA-regulated domain-containing protein</fullName>
    </submittedName>
</protein>
<evidence type="ECO:0000256" key="3">
    <source>
        <dbReference type="ARBA" id="ARBA00023136"/>
    </source>
</evidence>
<organism evidence="5 6">
    <name type="scientific">Pseudomonas quercus</name>
    <dbReference type="NCBI Taxonomy" id="2722792"/>
    <lineage>
        <taxon>Bacteria</taxon>
        <taxon>Pseudomonadati</taxon>
        <taxon>Pseudomonadota</taxon>
        <taxon>Gammaproteobacteria</taxon>
        <taxon>Pseudomonadales</taxon>
        <taxon>Pseudomonadaceae</taxon>
        <taxon>Pseudomonas</taxon>
    </lineage>
</organism>
<accession>A0ABX0YIU2</accession>
<name>A0ABX0YIU2_9PSED</name>
<dbReference type="CDD" id="cd09971">
    <property type="entry name" value="SdiA-regulated"/>
    <property type="match status" value="1"/>
</dbReference>
<dbReference type="SUPFAM" id="SSF50956">
    <property type="entry name" value="Thermostable phytase (3-phytase)"/>
    <property type="match status" value="1"/>
</dbReference>
<gene>
    <name evidence="5" type="ORF">HBH25_21280</name>
</gene>
<proteinExistence type="predicted"/>
<dbReference type="Pfam" id="PF06977">
    <property type="entry name" value="SdiA-regulated"/>
    <property type="match status" value="1"/>
</dbReference>
<evidence type="ECO:0000256" key="2">
    <source>
        <dbReference type="ARBA" id="ARBA00022475"/>
    </source>
</evidence>
<evidence type="ECO:0000313" key="5">
    <source>
        <dbReference type="EMBL" id="NJP03373.1"/>
    </source>
</evidence>
<evidence type="ECO:0000256" key="4">
    <source>
        <dbReference type="SAM" id="SignalP"/>
    </source>
</evidence>
<dbReference type="EMBL" id="JAAVJI010000018">
    <property type="protein sequence ID" value="NJP03373.1"/>
    <property type="molecule type" value="Genomic_DNA"/>
</dbReference>
<dbReference type="InterPro" id="IPR009722">
    <property type="entry name" value="YjiK/CarP"/>
</dbReference>
<feature type="chain" id="PRO_5047386344" evidence="4">
    <location>
        <begin position="37"/>
        <end position="323"/>
    </location>
</feature>
<sequence length="323" mass="35868">MTTQTLTRHGLRLRPRLRSLRLPNLRAALLMAAVCAAGVQVYGECWAEQAYGHWHNVWAGNTAPAQNLWLPAFTVAIDAKVVEPGLRNLSGITYDYDNDRLLAVTNDMPVELLVLTKNGEVEGRYPLAGFQDPEAITYVGHDRVVIAEERKQRLNMITLPRLPQPLSAAQAQTVTLGLDATRSNKGLEGVTYDRASDRLFAIKERDPLQMWAVTGLMKSVQGPVNVSITDLTPWLTRNRYGSDLSDGYFDPVTRHLLLLSDQSKNITELDSEGRFVSIRSLRATLGGLAKDAPQPEGITMDTDGNLYVVSEPNLFYRFAKPAH</sequence>
<dbReference type="Proteomes" id="UP000746535">
    <property type="component" value="Unassembled WGS sequence"/>
</dbReference>
<keyword evidence="2" id="KW-1003">Cell membrane</keyword>
<dbReference type="RefSeq" id="WP_168085944.1">
    <property type="nucleotide sequence ID" value="NZ_JAAVJI010000018.1"/>
</dbReference>
<reference evidence="5 6" key="1">
    <citation type="submission" date="2020-03" db="EMBL/GenBank/DDBJ databases">
        <authorList>
            <person name="Wang L."/>
            <person name="He N."/>
            <person name="Li Y."/>
            <person name="Fang Y."/>
            <person name="Zhang F."/>
        </authorList>
    </citation>
    <scope>NUCLEOTIDE SEQUENCE [LARGE SCALE GENOMIC DNA]</scope>
    <source>
        <strain evidence="6">hsmgli-8</strain>
    </source>
</reference>
<feature type="signal peptide" evidence="4">
    <location>
        <begin position="1"/>
        <end position="36"/>
    </location>
</feature>
<keyword evidence="4" id="KW-0732">Signal</keyword>